<gene>
    <name evidence="3" type="ORF">QP939_14945</name>
</gene>
<proteinExistence type="predicted"/>
<keyword evidence="1" id="KW-0560">Oxidoreductase</keyword>
<dbReference type="InterPro" id="IPR012349">
    <property type="entry name" value="Split_barrel_FMN-bd"/>
</dbReference>
<sequence>MSRRDQIRMTDDEVRAYFDEQKVINVATIGPSGRPHLAPLWYYPHEDGGVATWTYGTSQKAKNLRRLPEATVLIEDGESYEKLRGVSLEADVEIVEDTEEVTRMGITLMQRYAGAKPGDPVPDELRAFIAGQAPKRIGLVFRPTKVVSWDHTKLGGTY</sequence>
<dbReference type="SUPFAM" id="SSF50475">
    <property type="entry name" value="FMN-binding split barrel"/>
    <property type="match status" value="1"/>
</dbReference>
<dbReference type="RefSeq" id="WP_285457364.1">
    <property type="nucleotide sequence ID" value="NZ_CP127173.1"/>
</dbReference>
<dbReference type="EMBL" id="CP127173">
    <property type="protein sequence ID" value="WIV59808.1"/>
    <property type="molecule type" value="Genomic_DNA"/>
</dbReference>
<dbReference type="PANTHER" id="PTHR35176:SF6">
    <property type="entry name" value="HEME OXYGENASE HI_0854-RELATED"/>
    <property type="match status" value="1"/>
</dbReference>
<dbReference type="PANTHER" id="PTHR35176">
    <property type="entry name" value="HEME OXYGENASE HI_0854-RELATED"/>
    <property type="match status" value="1"/>
</dbReference>
<evidence type="ECO:0000313" key="3">
    <source>
        <dbReference type="EMBL" id="WIV59808.1"/>
    </source>
</evidence>
<protein>
    <submittedName>
        <fullName evidence="3">Pyridoxamine 5'-phosphate oxidase family protein</fullName>
    </submittedName>
</protein>
<evidence type="ECO:0000313" key="4">
    <source>
        <dbReference type="Proteomes" id="UP001227101"/>
    </source>
</evidence>
<name>A0ABY8XW57_9PSEU</name>
<dbReference type="InterPro" id="IPR011576">
    <property type="entry name" value="Pyridox_Oxase_N"/>
</dbReference>
<dbReference type="InterPro" id="IPR052019">
    <property type="entry name" value="F420H2_bilvrd_red/Heme_oxyg"/>
</dbReference>
<keyword evidence="4" id="KW-1185">Reference proteome</keyword>
<accession>A0ABY8XW57</accession>
<dbReference type="Proteomes" id="UP001227101">
    <property type="component" value="Chromosome"/>
</dbReference>
<evidence type="ECO:0000259" key="2">
    <source>
        <dbReference type="Pfam" id="PF01243"/>
    </source>
</evidence>
<dbReference type="Gene3D" id="2.30.110.10">
    <property type="entry name" value="Electron Transport, Fmn-binding Protein, Chain A"/>
    <property type="match status" value="1"/>
</dbReference>
<organism evidence="3 4">
    <name type="scientific">Amycolatopsis nalaikhensis</name>
    <dbReference type="NCBI Taxonomy" id="715472"/>
    <lineage>
        <taxon>Bacteria</taxon>
        <taxon>Bacillati</taxon>
        <taxon>Actinomycetota</taxon>
        <taxon>Actinomycetes</taxon>
        <taxon>Pseudonocardiales</taxon>
        <taxon>Pseudonocardiaceae</taxon>
        <taxon>Amycolatopsis</taxon>
    </lineage>
</organism>
<evidence type="ECO:0000256" key="1">
    <source>
        <dbReference type="ARBA" id="ARBA00023002"/>
    </source>
</evidence>
<reference evidence="3 4" key="1">
    <citation type="submission" date="2023-06" db="EMBL/GenBank/DDBJ databases">
        <authorList>
            <person name="Oyuntsetseg B."/>
            <person name="Kim S.B."/>
        </authorList>
    </citation>
    <scope>NUCLEOTIDE SEQUENCE [LARGE SCALE GENOMIC DNA]</scope>
    <source>
        <strain evidence="3 4">2-2</strain>
    </source>
</reference>
<dbReference type="Pfam" id="PF01243">
    <property type="entry name" value="PNPOx_N"/>
    <property type="match status" value="1"/>
</dbReference>
<feature type="domain" description="Pyridoxamine 5'-phosphate oxidase N-terminal" evidence="2">
    <location>
        <begin position="11"/>
        <end position="129"/>
    </location>
</feature>